<dbReference type="SUPFAM" id="SSF55383">
    <property type="entry name" value="Copper amine oxidase, domain N"/>
    <property type="match status" value="1"/>
</dbReference>
<name>A0A1Y3UA05_9FIRM</name>
<proteinExistence type="predicted"/>
<dbReference type="EMBL" id="NFHM01000001">
    <property type="protein sequence ID" value="OUN45642.1"/>
    <property type="molecule type" value="Genomic_DNA"/>
</dbReference>
<evidence type="ECO:0000259" key="2">
    <source>
        <dbReference type="Pfam" id="PF07833"/>
    </source>
</evidence>
<evidence type="ECO:0000313" key="3">
    <source>
        <dbReference type="EMBL" id="OUN45642.1"/>
    </source>
</evidence>
<accession>A0A1Y3UA05</accession>
<evidence type="ECO:0000256" key="1">
    <source>
        <dbReference type="SAM" id="SignalP"/>
    </source>
</evidence>
<dbReference type="InterPro" id="IPR012854">
    <property type="entry name" value="Cu_amine_oxidase-like_N"/>
</dbReference>
<dbReference type="InterPro" id="IPR036582">
    <property type="entry name" value="Mao_N_sf"/>
</dbReference>
<dbReference type="AlphaFoldDB" id="A0A1Y3UA05"/>
<evidence type="ECO:0000313" key="4">
    <source>
        <dbReference type="Proteomes" id="UP000195455"/>
    </source>
</evidence>
<feature type="signal peptide" evidence="1">
    <location>
        <begin position="1"/>
        <end position="24"/>
    </location>
</feature>
<protein>
    <recommendedName>
        <fullName evidence="2">Copper amine oxidase-like N-terminal domain-containing protein</fullName>
    </recommendedName>
</protein>
<organism evidence="3 4">
    <name type="scientific">Anaerotignum lactatifermentans</name>
    <dbReference type="NCBI Taxonomy" id="160404"/>
    <lineage>
        <taxon>Bacteria</taxon>
        <taxon>Bacillati</taxon>
        <taxon>Bacillota</taxon>
        <taxon>Clostridia</taxon>
        <taxon>Lachnospirales</taxon>
        <taxon>Anaerotignaceae</taxon>
        <taxon>Anaerotignum</taxon>
    </lineage>
</organism>
<dbReference type="RefSeq" id="WP_087988384.1">
    <property type="nucleotide sequence ID" value="NZ_NFHM01000001.1"/>
</dbReference>
<sequence length="834" mass="90329">MKKFLSMVMAAAMVVSLVPATAFAASSDVQLEAKVVDAENYTQDEIEGTPNNSIVSGPELQLRVTTADYSKQNATAEITLSLDNANFVAGRGIGDADFTGLNIVEWAMSFVSDRDGETYYVGIDGKMWKHHSVAHGNQLMDRDNNPILVTDVDFNNDKDEVTIKLEGKLTRGDMFYIPLASKMDSTSRGKSATVSVDSSDVTIKNGDDLTYASVEAKGIKASVKKAVDVATEEFVKIEEVKVEPSVGNDFTAVIDNNDFIRLKLNSGFEFTNATVGGGFTIENKNGADILLSGKLTIEAESDNDEIILKVVDKTALTDVIKFVGLQVEATSAKAGSTANLRIYADGSDTVSVEVAKVVEYSVSMTVDEDEDVPVIYSGVNVANEGITDDNDHEALEVTLKETFPGAWNNAKDFTLSLPEGVYVADTIKTGTDGDFYLASHTAPNATNMKDWFEAAYDEGNYVDLTFERRGWDETKPGDKAAEVTFTLTLVADPNFEGDVVLKLTGDAMEEQEVTIAKFVKPFVVEAQQNDMQIDYRNTEIPTSVVIKEAEAGLWAKGTKFELALDKISFDDEGTIKVDEKSGLELKDDKVRIDRVGGQDVIYFTVDSRSDDEPATVTLSGMQLYMDRSLPAGAYDLDVYSPTMLYGKDNAAGGTGTNTGYLDQLVLSPVATKDIEDINEDFYSTTAKAGFVNIVTAGREDTDSFTTKVVVPVGESYLISGENKVTIDVPAYINANGYTMLPLRAVAKALGINENNVLWDQASRTATVMYGSKIISMTYGQKVVYVNAAPIPASTSVEIKENRMFLGLRDLGNALGVTDITWDAATKTATLNGSK</sequence>
<dbReference type="Proteomes" id="UP000195455">
    <property type="component" value="Unassembled WGS sequence"/>
</dbReference>
<feature type="domain" description="Copper amine oxidase-like N-terminal" evidence="2">
    <location>
        <begin position="722"/>
        <end position="829"/>
    </location>
</feature>
<comment type="caution">
    <text evidence="3">The sequence shown here is derived from an EMBL/GenBank/DDBJ whole genome shotgun (WGS) entry which is preliminary data.</text>
</comment>
<gene>
    <name evidence="3" type="ORF">B5G26_01050</name>
</gene>
<keyword evidence="1" id="KW-0732">Signal</keyword>
<feature type="chain" id="PRO_5012305572" description="Copper amine oxidase-like N-terminal domain-containing protein" evidence="1">
    <location>
        <begin position="25"/>
        <end position="834"/>
    </location>
</feature>
<dbReference type="Gene3D" id="3.30.457.10">
    <property type="entry name" value="Copper amine oxidase-like, N-terminal domain"/>
    <property type="match status" value="2"/>
</dbReference>
<dbReference type="Pfam" id="PF07833">
    <property type="entry name" value="Cu_amine_oxidN1"/>
    <property type="match status" value="1"/>
</dbReference>
<reference evidence="4" key="1">
    <citation type="submission" date="2017-04" db="EMBL/GenBank/DDBJ databases">
        <title>Function of individual gut microbiota members based on whole genome sequencing of pure cultures obtained from chicken caecum.</title>
        <authorList>
            <person name="Medvecky M."/>
            <person name="Cejkova D."/>
            <person name="Polansky O."/>
            <person name="Karasova D."/>
            <person name="Kubasova T."/>
            <person name="Cizek A."/>
            <person name="Rychlik I."/>
        </authorList>
    </citation>
    <scope>NUCLEOTIDE SEQUENCE [LARGE SCALE GENOMIC DNA]</scope>
    <source>
        <strain evidence="4">An75</strain>
    </source>
</reference>